<evidence type="ECO:0000256" key="1">
    <source>
        <dbReference type="ARBA" id="ARBA00003314"/>
    </source>
</evidence>
<evidence type="ECO:0000256" key="6">
    <source>
        <dbReference type="ARBA" id="ARBA00022741"/>
    </source>
</evidence>
<dbReference type="NCBIfam" id="TIGR00398">
    <property type="entry name" value="metG"/>
    <property type="match status" value="1"/>
</dbReference>
<organism evidence="14 15">
    <name type="scientific">Candidatus Wolfebacteria bacterium RIFOXYB1_FULL_54_12</name>
    <dbReference type="NCBI Taxonomy" id="1802559"/>
    <lineage>
        <taxon>Bacteria</taxon>
        <taxon>Candidatus Wolfeibacteriota</taxon>
    </lineage>
</organism>
<dbReference type="FunFam" id="2.20.28.20:FF:000001">
    <property type="entry name" value="Methionine--tRNA ligase"/>
    <property type="match status" value="1"/>
</dbReference>
<dbReference type="InterPro" id="IPR001412">
    <property type="entry name" value="aa-tRNA-synth_I_CS"/>
</dbReference>
<dbReference type="Gene3D" id="1.10.730.10">
    <property type="entry name" value="Isoleucyl-tRNA Synthetase, Domain 1"/>
    <property type="match status" value="1"/>
</dbReference>
<feature type="binding site" evidence="11">
    <location>
        <position position="160"/>
    </location>
    <ligand>
        <name>Zn(2+)</name>
        <dbReference type="ChEBI" id="CHEBI:29105"/>
    </ligand>
</feature>
<sequence>MDKRIFIGLAWPYANGSLHLGHVSAFIGADILARYYRLAGDRVLFVSGSDCYGTPIAVEAAEKGIPPSAIADKYHDEFRKNLIDGMGFSYDIYTRTTTDQHAKVVQDLFLELHKKGFLYTKTEKALYSPLLGRFLPDRFVEGTCPKCGYAGARGDQCDECGTLLDPLELKDPRINPKILNRKGELSDTDRRLEVRESEHFYLKLTALQEALEQWVESTSDSWRANASGFAKSFLKQGLHDRAITRDTDWGVPIPLPGYETKRIYVWFEAVAGYLSASMLWAEEQNTPDAWKQWWQNEEAVHYYVHGKDNIPFHTIIWPALLLAQGALHTPDHIVSSEYLKLEGKQFSKSRGWAVWLPEFLESFDPETLRYFLVANGPETSDANFMWAEYAQRVNGELIGTFGNLVNRTLSIAKSKFPEGLRFPETVDAESAELLAVARDAFPKVGELIEAGKFRAAFRTALEVAEYGNRYINTKEPWKKIKDEAKKDEVEGDLAVLVQVIRSLAMLVNPFLPRTSETIHSFLGLSVQGQTWKYPEPEAAWKIGDVTPLYRKIEDVDIEAQLAKLEKPVAPEEGL</sequence>
<feature type="domain" description="Methionyl-tRNA synthetase anticodon-binding" evidence="13">
    <location>
        <begin position="431"/>
        <end position="534"/>
    </location>
</feature>
<dbReference type="SUPFAM" id="SSF52374">
    <property type="entry name" value="Nucleotidylyl transferase"/>
    <property type="match status" value="1"/>
</dbReference>
<evidence type="ECO:0000256" key="3">
    <source>
        <dbReference type="ARBA" id="ARBA00008258"/>
    </source>
</evidence>
<dbReference type="InterPro" id="IPR041872">
    <property type="entry name" value="Anticodon_Met"/>
</dbReference>
<dbReference type="Pfam" id="PF19303">
    <property type="entry name" value="Anticodon_3"/>
    <property type="match status" value="1"/>
</dbReference>
<dbReference type="Gene3D" id="3.40.50.620">
    <property type="entry name" value="HUPs"/>
    <property type="match status" value="1"/>
</dbReference>
<evidence type="ECO:0000256" key="9">
    <source>
        <dbReference type="ARBA" id="ARBA00023146"/>
    </source>
</evidence>
<evidence type="ECO:0000313" key="15">
    <source>
        <dbReference type="Proteomes" id="UP000176422"/>
    </source>
</evidence>
<dbReference type="Proteomes" id="UP000176422">
    <property type="component" value="Unassembled WGS sequence"/>
</dbReference>
<feature type="short sequence motif" description="'HIGH' region" evidence="11">
    <location>
        <begin position="12"/>
        <end position="22"/>
    </location>
</feature>
<protein>
    <recommendedName>
        <fullName evidence="11">Methionine--tRNA ligase</fullName>
        <ecNumber evidence="11">6.1.1.10</ecNumber>
    </recommendedName>
    <alternativeName>
        <fullName evidence="11">Methionyl-tRNA synthetase</fullName>
        <shortName evidence="11">MetRS</shortName>
    </alternativeName>
</protein>
<gene>
    <name evidence="11" type="primary">metG</name>
    <name evidence="14" type="ORF">A2372_02415</name>
</gene>
<comment type="catalytic activity">
    <reaction evidence="10 11">
        <text>tRNA(Met) + L-methionine + ATP = L-methionyl-tRNA(Met) + AMP + diphosphate</text>
        <dbReference type="Rhea" id="RHEA:13481"/>
        <dbReference type="Rhea" id="RHEA-COMP:9667"/>
        <dbReference type="Rhea" id="RHEA-COMP:9698"/>
        <dbReference type="ChEBI" id="CHEBI:30616"/>
        <dbReference type="ChEBI" id="CHEBI:33019"/>
        <dbReference type="ChEBI" id="CHEBI:57844"/>
        <dbReference type="ChEBI" id="CHEBI:78442"/>
        <dbReference type="ChEBI" id="CHEBI:78530"/>
        <dbReference type="ChEBI" id="CHEBI:456215"/>
        <dbReference type="EC" id="6.1.1.10"/>
    </reaction>
</comment>
<evidence type="ECO:0000259" key="13">
    <source>
        <dbReference type="Pfam" id="PF19303"/>
    </source>
</evidence>
<evidence type="ECO:0000256" key="5">
    <source>
        <dbReference type="ARBA" id="ARBA00022598"/>
    </source>
</evidence>
<comment type="caution">
    <text evidence="14">The sequence shown here is derived from an EMBL/GenBank/DDBJ whole genome shotgun (WGS) entry which is preliminary data.</text>
</comment>
<evidence type="ECO:0000256" key="11">
    <source>
        <dbReference type="HAMAP-Rule" id="MF_00098"/>
    </source>
</evidence>
<dbReference type="SUPFAM" id="SSF47323">
    <property type="entry name" value="Anticodon-binding domain of a subclass of class I aminoacyl-tRNA synthetases"/>
    <property type="match status" value="1"/>
</dbReference>
<comment type="subcellular location">
    <subcellularLocation>
        <location evidence="2 11">Cytoplasm</location>
    </subcellularLocation>
</comment>
<evidence type="ECO:0000256" key="10">
    <source>
        <dbReference type="ARBA" id="ARBA00047364"/>
    </source>
</evidence>
<dbReference type="InterPro" id="IPR009080">
    <property type="entry name" value="tRNAsynth_Ia_anticodon-bd"/>
</dbReference>
<feature type="binding site" evidence="11">
    <location>
        <position position="157"/>
    </location>
    <ligand>
        <name>Zn(2+)</name>
        <dbReference type="ChEBI" id="CHEBI:29105"/>
    </ligand>
</feature>
<feature type="binding site" evidence="11">
    <location>
        <position position="348"/>
    </location>
    <ligand>
        <name>ATP</name>
        <dbReference type="ChEBI" id="CHEBI:30616"/>
    </ligand>
</feature>
<comment type="subunit">
    <text evidence="11">Monomer.</text>
</comment>
<evidence type="ECO:0000259" key="12">
    <source>
        <dbReference type="Pfam" id="PF09334"/>
    </source>
</evidence>
<keyword evidence="11" id="KW-0479">Metal-binding</keyword>
<dbReference type="InterPro" id="IPR023458">
    <property type="entry name" value="Met-tRNA_ligase_1"/>
</dbReference>
<dbReference type="CDD" id="cd07957">
    <property type="entry name" value="Anticodon_Ia_Met"/>
    <property type="match status" value="1"/>
</dbReference>
<dbReference type="GO" id="GO:0004825">
    <property type="term" value="F:methionine-tRNA ligase activity"/>
    <property type="evidence" value="ECO:0007669"/>
    <property type="project" value="UniProtKB-UniRule"/>
</dbReference>
<dbReference type="PRINTS" id="PR01041">
    <property type="entry name" value="TRNASYNTHMET"/>
</dbReference>
<keyword evidence="11" id="KW-0862">Zinc</keyword>
<keyword evidence="4 11" id="KW-0963">Cytoplasm</keyword>
<feature type="short sequence motif" description="'KMSKS' region" evidence="11">
    <location>
        <begin position="345"/>
        <end position="349"/>
    </location>
</feature>
<dbReference type="PANTHER" id="PTHR45765">
    <property type="entry name" value="METHIONINE--TRNA LIGASE"/>
    <property type="match status" value="1"/>
</dbReference>
<dbReference type="GO" id="GO:0046872">
    <property type="term" value="F:metal ion binding"/>
    <property type="evidence" value="ECO:0007669"/>
    <property type="project" value="UniProtKB-KW"/>
</dbReference>
<comment type="similarity">
    <text evidence="3 11">Belongs to the class-I aminoacyl-tRNA synthetase family. MetG type 1 subfamily.</text>
</comment>
<dbReference type="SUPFAM" id="SSF57770">
    <property type="entry name" value="Methionyl-tRNA synthetase (MetRS), Zn-domain"/>
    <property type="match status" value="1"/>
</dbReference>
<proteinExistence type="inferred from homology"/>
<dbReference type="Pfam" id="PF09334">
    <property type="entry name" value="tRNA-synt_1g"/>
    <property type="match status" value="1"/>
</dbReference>
<dbReference type="GO" id="GO:0005524">
    <property type="term" value="F:ATP binding"/>
    <property type="evidence" value="ECO:0007669"/>
    <property type="project" value="UniProtKB-UniRule"/>
</dbReference>
<dbReference type="InterPro" id="IPR014758">
    <property type="entry name" value="Met-tRNA_synth"/>
</dbReference>
<dbReference type="CDD" id="cd00814">
    <property type="entry name" value="MetRS_core"/>
    <property type="match status" value="1"/>
</dbReference>
<dbReference type="PROSITE" id="PS00178">
    <property type="entry name" value="AA_TRNA_LIGASE_I"/>
    <property type="match status" value="1"/>
</dbReference>
<evidence type="ECO:0000256" key="4">
    <source>
        <dbReference type="ARBA" id="ARBA00022490"/>
    </source>
</evidence>
<evidence type="ECO:0000256" key="2">
    <source>
        <dbReference type="ARBA" id="ARBA00004496"/>
    </source>
</evidence>
<dbReference type="GO" id="GO:0005829">
    <property type="term" value="C:cytosol"/>
    <property type="evidence" value="ECO:0007669"/>
    <property type="project" value="TreeGrafter"/>
</dbReference>
<dbReference type="AlphaFoldDB" id="A0A1F8DXN3"/>
<comment type="function">
    <text evidence="1 11">Is required not only for elongation of protein synthesis but also for the initiation of all mRNA translation through initiator tRNA(fMet) aminoacylation.</text>
</comment>
<evidence type="ECO:0000313" key="14">
    <source>
        <dbReference type="EMBL" id="OGM93236.1"/>
    </source>
</evidence>
<dbReference type="HAMAP" id="MF_00098">
    <property type="entry name" value="Met_tRNA_synth_type1"/>
    <property type="match status" value="1"/>
</dbReference>
<dbReference type="PANTHER" id="PTHR45765:SF1">
    <property type="entry name" value="METHIONINE--TRNA LIGASE, CYTOPLASMIC"/>
    <property type="match status" value="1"/>
</dbReference>
<evidence type="ECO:0000256" key="8">
    <source>
        <dbReference type="ARBA" id="ARBA00022917"/>
    </source>
</evidence>
<dbReference type="InterPro" id="IPR014729">
    <property type="entry name" value="Rossmann-like_a/b/a_fold"/>
</dbReference>
<dbReference type="InterPro" id="IPR033911">
    <property type="entry name" value="MetRS_core"/>
</dbReference>
<keyword evidence="9 11" id="KW-0030">Aminoacyl-tRNA synthetase</keyword>
<feature type="binding site" evidence="11">
    <location>
        <position position="144"/>
    </location>
    <ligand>
        <name>Zn(2+)</name>
        <dbReference type="ChEBI" id="CHEBI:29105"/>
    </ligand>
</feature>
<dbReference type="STRING" id="1802559.A2372_02415"/>
<dbReference type="InterPro" id="IPR015413">
    <property type="entry name" value="Methionyl/Leucyl_tRNA_Synth"/>
</dbReference>
<accession>A0A1F8DXN3</accession>
<reference evidence="14 15" key="1">
    <citation type="journal article" date="2016" name="Nat. Commun.">
        <title>Thousands of microbial genomes shed light on interconnected biogeochemical processes in an aquifer system.</title>
        <authorList>
            <person name="Anantharaman K."/>
            <person name="Brown C.T."/>
            <person name="Hug L.A."/>
            <person name="Sharon I."/>
            <person name="Castelle C.J."/>
            <person name="Probst A.J."/>
            <person name="Thomas B.C."/>
            <person name="Singh A."/>
            <person name="Wilkins M.J."/>
            <person name="Karaoz U."/>
            <person name="Brodie E.L."/>
            <person name="Williams K.H."/>
            <person name="Hubbard S.S."/>
            <person name="Banfield J.F."/>
        </authorList>
    </citation>
    <scope>NUCLEOTIDE SEQUENCE [LARGE SCALE GENOMIC DNA]</scope>
</reference>
<feature type="domain" description="Methionyl/Leucyl tRNA synthetase" evidence="12">
    <location>
        <begin position="6"/>
        <end position="409"/>
    </location>
</feature>
<dbReference type="Gene3D" id="2.20.28.20">
    <property type="entry name" value="Methionyl-tRNA synthetase, Zn-domain"/>
    <property type="match status" value="1"/>
</dbReference>
<keyword evidence="8 11" id="KW-0648">Protein biosynthesis</keyword>
<dbReference type="EC" id="6.1.1.10" evidence="11"/>
<dbReference type="EMBL" id="MGIT01000001">
    <property type="protein sequence ID" value="OGM93236.1"/>
    <property type="molecule type" value="Genomic_DNA"/>
</dbReference>
<dbReference type="GO" id="GO:0006431">
    <property type="term" value="P:methionyl-tRNA aminoacylation"/>
    <property type="evidence" value="ECO:0007669"/>
    <property type="project" value="UniProtKB-UniRule"/>
</dbReference>
<feature type="binding site" evidence="11">
    <location>
        <position position="147"/>
    </location>
    <ligand>
        <name>Zn(2+)</name>
        <dbReference type="ChEBI" id="CHEBI:29105"/>
    </ligand>
</feature>
<keyword evidence="6 11" id="KW-0547">Nucleotide-binding</keyword>
<keyword evidence="7 11" id="KW-0067">ATP-binding</keyword>
<name>A0A1F8DXN3_9BACT</name>
<comment type="cofactor">
    <cofactor evidence="11">
        <name>Zn(2+)</name>
        <dbReference type="ChEBI" id="CHEBI:29105"/>
    </cofactor>
    <text evidence="11">Binds 1 zinc ion per subunit.</text>
</comment>
<keyword evidence="5 11" id="KW-0436">Ligase</keyword>
<dbReference type="InterPro" id="IPR029038">
    <property type="entry name" value="MetRS_Zn"/>
</dbReference>
<evidence type="ECO:0000256" key="7">
    <source>
        <dbReference type="ARBA" id="ARBA00022840"/>
    </source>
</evidence>